<dbReference type="PROSITE" id="PS50011">
    <property type="entry name" value="PROTEIN_KINASE_DOM"/>
    <property type="match status" value="1"/>
</dbReference>
<feature type="domain" description="Protein kinase" evidence="2">
    <location>
        <begin position="1"/>
        <end position="322"/>
    </location>
</feature>
<evidence type="ECO:0000313" key="4">
    <source>
        <dbReference type="Proteomes" id="UP000807716"/>
    </source>
</evidence>
<dbReference type="EMBL" id="JAAAJB010000006">
    <property type="protein sequence ID" value="KAG0270412.1"/>
    <property type="molecule type" value="Genomic_DNA"/>
</dbReference>
<dbReference type="InterPro" id="IPR000719">
    <property type="entry name" value="Prot_kinase_dom"/>
</dbReference>
<feature type="region of interest" description="Disordered" evidence="1">
    <location>
        <begin position="369"/>
        <end position="397"/>
    </location>
</feature>
<feature type="compositionally biased region" description="Low complexity" evidence="1">
    <location>
        <begin position="473"/>
        <end position="484"/>
    </location>
</feature>
<dbReference type="GO" id="GO:0005737">
    <property type="term" value="C:cytoplasm"/>
    <property type="evidence" value="ECO:0007669"/>
    <property type="project" value="TreeGrafter"/>
</dbReference>
<evidence type="ECO:0000256" key="1">
    <source>
        <dbReference type="SAM" id="MobiDB-lite"/>
    </source>
</evidence>
<dbReference type="SUPFAM" id="SSF56112">
    <property type="entry name" value="Protein kinase-like (PK-like)"/>
    <property type="match status" value="1"/>
</dbReference>
<feature type="region of interest" description="Disordered" evidence="1">
    <location>
        <begin position="561"/>
        <end position="582"/>
    </location>
</feature>
<organism evidence="3 4">
    <name type="scientific">Actinomortierella ambigua</name>
    <dbReference type="NCBI Taxonomy" id="1343610"/>
    <lineage>
        <taxon>Eukaryota</taxon>
        <taxon>Fungi</taxon>
        <taxon>Fungi incertae sedis</taxon>
        <taxon>Mucoromycota</taxon>
        <taxon>Mortierellomycotina</taxon>
        <taxon>Mortierellomycetes</taxon>
        <taxon>Mortierellales</taxon>
        <taxon>Mortierellaceae</taxon>
        <taxon>Actinomortierella</taxon>
    </lineage>
</organism>
<dbReference type="PANTHER" id="PTHR24361">
    <property type="entry name" value="MITOGEN-ACTIVATED KINASE KINASE KINASE"/>
    <property type="match status" value="1"/>
</dbReference>
<reference evidence="3" key="1">
    <citation type="journal article" date="2020" name="Fungal Divers.">
        <title>Resolving the Mortierellaceae phylogeny through synthesis of multi-gene phylogenetics and phylogenomics.</title>
        <authorList>
            <person name="Vandepol N."/>
            <person name="Liber J."/>
            <person name="Desiro A."/>
            <person name="Na H."/>
            <person name="Kennedy M."/>
            <person name="Barry K."/>
            <person name="Grigoriev I.V."/>
            <person name="Miller A.N."/>
            <person name="O'Donnell K."/>
            <person name="Stajich J.E."/>
            <person name="Bonito G."/>
        </authorList>
    </citation>
    <scope>NUCLEOTIDE SEQUENCE</scope>
    <source>
        <strain evidence="3">BC1065</strain>
    </source>
</reference>
<feature type="region of interest" description="Disordered" evidence="1">
    <location>
        <begin position="459"/>
        <end position="492"/>
    </location>
</feature>
<dbReference type="GO" id="GO:0004674">
    <property type="term" value="F:protein serine/threonine kinase activity"/>
    <property type="evidence" value="ECO:0007669"/>
    <property type="project" value="TreeGrafter"/>
</dbReference>
<feature type="compositionally biased region" description="Low complexity" evidence="1">
    <location>
        <begin position="571"/>
        <end position="582"/>
    </location>
</feature>
<dbReference type="SMART" id="SM00220">
    <property type="entry name" value="S_TKc"/>
    <property type="match status" value="1"/>
</dbReference>
<name>A0A9P6UC89_9FUNG</name>
<dbReference type="GO" id="GO:0005524">
    <property type="term" value="F:ATP binding"/>
    <property type="evidence" value="ECO:0007669"/>
    <property type="project" value="InterPro"/>
</dbReference>
<dbReference type="Pfam" id="PF00069">
    <property type="entry name" value="Pkinase"/>
    <property type="match status" value="1"/>
</dbReference>
<dbReference type="Proteomes" id="UP000807716">
    <property type="component" value="Unassembled WGS sequence"/>
</dbReference>
<protein>
    <recommendedName>
        <fullName evidence="2">Protein kinase domain-containing protein</fullName>
    </recommendedName>
</protein>
<gene>
    <name evidence="3" type="ORF">DFQ27_007564</name>
</gene>
<evidence type="ECO:0000259" key="2">
    <source>
        <dbReference type="PROSITE" id="PS50011"/>
    </source>
</evidence>
<dbReference type="Gene3D" id="1.10.510.10">
    <property type="entry name" value="Transferase(Phosphotransferase) domain 1"/>
    <property type="match status" value="1"/>
</dbReference>
<dbReference type="PANTHER" id="PTHR24361:SF850">
    <property type="entry name" value="MAP KINASE KINASE KINASE MKH1"/>
    <property type="match status" value="1"/>
</dbReference>
<proteinExistence type="predicted"/>
<keyword evidence="4" id="KW-1185">Reference proteome</keyword>
<comment type="caution">
    <text evidence="3">The sequence shown here is derived from an EMBL/GenBank/DDBJ whole genome shotgun (WGS) entry which is preliminary data.</text>
</comment>
<feature type="region of interest" description="Disordered" evidence="1">
    <location>
        <begin position="327"/>
        <end position="352"/>
    </location>
</feature>
<evidence type="ECO:0000313" key="3">
    <source>
        <dbReference type="EMBL" id="KAG0270412.1"/>
    </source>
</evidence>
<sequence>MMATFGACAELHRHASTHGAGLGAISFCARTREGDDLSGEPPSTAYIIGQFQYLKSLSHPQLCEYIEISKGKRDRLFVVSEHFNRSLQLVLQDHDEDASSKGVDVERIRKWTGQILDGLTYLYDRGVVHRSMTLSNVLLNLEGDVKLSNYGLYNMTKDGSLVEFNIGDPHYLSPRALTQSQTSPSAFRDASLDLWSLGVIMTELLLGEKFWQKEKSDLDELVASLFAIRVLAVKETDWIQACYSQQGQHPKIGINPIVLEYLATGRKPRKTTMTTPYLEEDRDVLSDQPPEQQQVHDFLRLCLSLSRDRVKDIHHIREHEFVQLSGRRQNGDAMATDGTGSKPTSSLSLLSSTLPDFEGRVDRLRRELNESRERPEEVEGHEGSNTSQELSKDAQNRSLQPKMSGLLDRMPLSQVFYLWKLAGGDVEVQFRKNGRLIGTPTIQLLPAIVQVGDDPKGFRAGSNGINGGGGGHSHLSSHAQQQQLDGKIGSPGRHGVISDPADLFSDKPCILPLDDLETEIIRSTHEPNKNQFSWDTDYFLFTDPDEINFLVDTMTPTSSSNSLIYPDTAQGSGESTTTTSMMSGGGEGLRAIGGMAGIPSAAGANSLLSTHGASAPLSQQPTKTRTKVPLSIREKDLGYQYHRLSMYTDLLLQYPASRDEILHHAKIDIPPLLRGKVWAAILRVVGDYQGQYYSFDKSSERPTDRQIELGKIYNA</sequence>
<dbReference type="AlphaFoldDB" id="A0A9P6UC89"/>
<accession>A0A9P6UC89</accession>
<dbReference type="OrthoDB" id="1668230at2759"/>
<dbReference type="InterPro" id="IPR011009">
    <property type="entry name" value="Kinase-like_dom_sf"/>
</dbReference>
<feature type="compositionally biased region" description="Basic and acidic residues" evidence="1">
    <location>
        <begin position="369"/>
        <end position="382"/>
    </location>
</feature>
<dbReference type="InterPro" id="IPR053235">
    <property type="entry name" value="Ser_Thr_kinase"/>
</dbReference>